<dbReference type="eggNOG" id="KOG1208">
    <property type="taxonomic scope" value="Eukaryota"/>
</dbReference>
<organism evidence="1 2">
    <name type="scientific">Phaeoacremonium minimum (strain UCR-PA7)</name>
    <name type="common">Esca disease fungus</name>
    <name type="synonym">Togninia minima</name>
    <dbReference type="NCBI Taxonomy" id="1286976"/>
    <lineage>
        <taxon>Eukaryota</taxon>
        <taxon>Fungi</taxon>
        <taxon>Dikarya</taxon>
        <taxon>Ascomycota</taxon>
        <taxon>Pezizomycotina</taxon>
        <taxon>Sordariomycetes</taxon>
        <taxon>Sordariomycetidae</taxon>
        <taxon>Togniniales</taxon>
        <taxon>Togniniaceae</taxon>
        <taxon>Phaeoacremonium</taxon>
    </lineage>
</organism>
<proteinExistence type="predicted"/>
<reference evidence="2" key="1">
    <citation type="journal article" date="2013" name="Genome Announc.">
        <title>Draft genome sequence of the ascomycete Phaeoacremonium aleophilum strain UCR-PA7, a causal agent of the esca disease complex in grapevines.</title>
        <authorList>
            <person name="Blanco-Ulate B."/>
            <person name="Rolshausen P."/>
            <person name="Cantu D."/>
        </authorList>
    </citation>
    <scope>NUCLEOTIDE SEQUENCE [LARGE SCALE GENOMIC DNA]</scope>
    <source>
        <strain evidence="2">UCR-PA7</strain>
    </source>
</reference>
<dbReference type="GeneID" id="19324646"/>
<sequence length="137" mass="15238">MRWDPGERYATSKLLQHLVLPKLTAYVNPDDVIVNLVDPGFCKGSGLHRDAHGMIKAILSLMKTITGRTLETGSSTYVDASVIKGKESHGCFVMDWSIKPFANMVYDPKGVPVINRLWDETMTELDFAGARDVLKNL</sequence>
<dbReference type="HOGENOM" id="CLU_010194_44_4_1"/>
<name>R8BLN1_PHAM7</name>
<dbReference type="OrthoDB" id="542013at2759"/>
<dbReference type="Proteomes" id="UP000014074">
    <property type="component" value="Unassembled WGS sequence"/>
</dbReference>
<evidence type="ECO:0000313" key="1">
    <source>
        <dbReference type="EMBL" id="EOO00286.1"/>
    </source>
</evidence>
<dbReference type="Gene3D" id="3.40.50.720">
    <property type="entry name" value="NAD(P)-binding Rossmann-like Domain"/>
    <property type="match status" value="1"/>
</dbReference>
<dbReference type="EMBL" id="KB933100">
    <property type="protein sequence ID" value="EOO00286.1"/>
    <property type="molecule type" value="Genomic_DNA"/>
</dbReference>
<dbReference type="KEGG" id="tmn:UCRPA7_4218"/>
<accession>R8BLN1</accession>
<evidence type="ECO:0000313" key="2">
    <source>
        <dbReference type="Proteomes" id="UP000014074"/>
    </source>
</evidence>
<protein>
    <submittedName>
        <fullName evidence="1">Putative short-chain dehydrogenase reductase family protein</fullName>
    </submittedName>
</protein>
<dbReference type="RefSeq" id="XP_007914953.1">
    <property type="nucleotide sequence ID" value="XM_007916762.1"/>
</dbReference>
<keyword evidence="2" id="KW-1185">Reference proteome</keyword>
<gene>
    <name evidence="1" type="ORF">UCRPA7_4218</name>
</gene>
<dbReference type="AlphaFoldDB" id="R8BLN1"/>